<dbReference type="Gene3D" id="3.40.50.1820">
    <property type="entry name" value="alpha/beta hydrolase"/>
    <property type="match status" value="1"/>
</dbReference>
<proteinExistence type="predicted"/>
<dbReference type="AlphaFoldDB" id="A0A2W5KEA0"/>
<dbReference type="InterPro" id="IPR050583">
    <property type="entry name" value="Mycobacterial_A85_antigen"/>
</dbReference>
<sequence length="292" mass="31088">MPRTAVRILLVALCVAIAACSRAPAPVAETAPAHDRFDLPSARLAETRRINVYLPPDYAADASTRYPVLYMPDGGLAEDFPHVATSVDTAIRAGRMRPLIVVGIENTERRRDMTGPTTVESDRRIAPRVGGSAAFRAFIAEELIAQIESRYRASGERGIVGESLAGWFVVETFLAQPGLFDVSIALSPSLWWNGAALADGAAASLAAWPDKPAMLYLAWADEADIGPPAARLAETLRLHAPPQLHWQAVPRPDLQHATIYRALAPQVLPALFPPLPATTAGGAAPAAVGAAR</sequence>
<name>A0A2W5KEA0_9GAMM</name>
<dbReference type="SUPFAM" id="SSF53474">
    <property type="entry name" value="alpha/beta-Hydrolases"/>
    <property type="match status" value="1"/>
</dbReference>
<gene>
    <name evidence="2" type="ORF">DI564_10875</name>
</gene>
<reference evidence="2 3" key="1">
    <citation type="submission" date="2017-08" db="EMBL/GenBank/DDBJ databases">
        <title>Infants hospitalized years apart are colonized by the same room-sourced microbial strains.</title>
        <authorList>
            <person name="Brooks B."/>
            <person name="Olm M.R."/>
            <person name="Firek B.A."/>
            <person name="Baker R."/>
            <person name="Thomas B.C."/>
            <person name="Morowitz M.J."/>
            <person name="Banfield J.F."/>
        </authorList>
    </citation>
    <scope>NUCLEOTIDE SEQUENCE [LARGE SCALE GENOMIC DNA]</scope>
    <source>
        <strain evidence="2">S2_005_003_R2_42</strain>
    </source>
</reference>
<dbReference type="PROSITE" id="PS51257">
    <property type="entry name" value="PROKAR_LIPOPROTEIN"/>
    <property type="match status" value="1"/>
</dbReference>
<dbReference type="PANTHER" id="PTHR48098">
    <property type="entry name" value="ENTEROCHELIN ESTERASE-RELATED"/>
    <property type="match status" value="1"/>
</dbReference>
<dbReference type="InterPro" id="IPR000801">
    <property type="entry name" value="Esterase-like"/>
</dbReference>
<organism evidence="2 3">
    <name type="scientific">Rhodanobacter denitrificans</name>
    <dbReference type="NCBI Taxonomy" id="666685"/>
    <lineage>
        <taxon>Bacteria</taxon>
        <taxon>Pseudomonadati</taxon>
        <taxon>Pseudomonadota</taxon>
        <taxon>Gammaproteobacteria</taxon>
        <taxon>Lysobacterales</taxon>
        <taxon>Rhodanobacteraceae</taxon>
        <taxon>Rhodanobacter</taxon>
    </lineage>
</organism>
<keyword evidence="1" id="KW-0732">Signal</keyword>
<dbReference type="Proteomes" id="UP000249046">
    <property type="component" value="Unassembled WGS sequence"/>
</dbReference>
<protein>
    <submittedName>
        <fullName evidence="2">Esterase</fullName>
    </submittedName>
</protein>
<dbReference type="InterPro" id="IPR029058">
    <property type="entry name" value="AB_hydrolase_fold"/>
</dbReference>
<dbReference type="EMBL" id="QFPO01000008">
    <property type="protein sequence ID" value="PZQ14054.1"/>
    <property type="molecule type" value="Genomic_DNA"/>
</dbReference>
<evidence type="ECO:0000313" key="3">
    <source>
        <dbReference type="Proteomes" id="UP000249046"/>
    </source>
</evidence>
<evidence type="ECO:0000256" key="1">
    <source>
        <dbReference type="SAM" id="SignalP"/>
    </source>
</evidence>
<feature type="signal peptide" evidence="1">
    <location>
        <begin position="1"/>
        <end position="25"/>
    </location>
</feature>
<feature type="chain" id="PRO_5016181720" evidence="1">
    <location>
        <begin position="26"/>
        <end position="292"/>
    </location>
</feature>
<accession>A0A2W5KEA0</accession>
<evidence type="ECO:0000313" key="2">
    <source>
        <dbReference type="EMBL" id="PZQ14054.1"/>
    </source>
</evidence>
<dbReference type="PANTHER" id="PTHR48098:SF6">
    <property type="entry name" value="FERRI-BACILLIBACTIN ESTERASE BESA"/>
    <property type="match status" value="1"/>
</dbReference>
<dbReference type="Pfam" id="PF00756">
    <property type="entry name" value="Esterase"/>
    <property type="match status" value="1"/>
</dbReference>
<comment type="caution">
    <text evidence="2">The sequence shown here is derived from an EMBL/GenBank/DDBJ whole genome shotgun (WGS) entry which is preliminary data.</text>
</comment>